<reference evidence="2" key="1">
    <citation type="submission" date="2020-05" db="UniProtKB">
        <authorList>
            <consortium name="EnsemblMetazoa"/>
        </authorList>
    </citation>
    <scope>IDENTIFICATION</scope>
    <source>
        <strain evidence="2">TTRI</strain>
    </source>
</reference>
<keyword evidence="3" id="KW-1185">Reference proteome</keyword>
<dbReference type="Pfam" id="PF03732">
    <property type="entry name" value="Retrotrans_gag"/>
    <property type="match status" value="1"/>
</dbReference>
<dbReference type="Proteomes" id="UP000078200">
    <property type="component" value="Unassembled WGS sequence"/>
</dbReference>
<dbReference type="EnsemblMetazoa" id="GAUT000361-RA">
    <property type="protein sequence ID" value="GAUT000361-PA"/>
    <property type="gene ID" value="GAUT000361"/>
</dbReference>
<evidence type="ECO:0000313" key="2">
    <source>
        <dbReference type="EnsemblMetazoa" id="GAUT000361-PA"/>
    </source>
</evidence>
<dbReference type="VEuPathDB" id="VectorBase:GAUT000361"/>
<organism evidence="2 3">
    <name type="scientific">Glossina austeni</name>
    <name type="common">Savannah tsetse fly</name>
    <dbReference type="NCBI Taxonomy" id="7395"/>
    <lineage>
        <taxon>Eukaryota</taxon>
        <taxon>Metazoa</taxon>
        <taxon>Ecdysozoa</taxon>
        <taxon>Arthropoda</taxon>
        <taxon>Hexapoda</taxon>
        <taxon>Insecta</taxon>
        <taxon>Pterygota</taxon>
        <taxon>Neoptera</taxon>
        <taxon>Endopterygota</taxon>
        <taxon>Diptera</taxon>
        <taxon>Brachycera</taxon>
        <taxon>Muscomorpha</taxon>
        <taxon>Hippoboscoidea</taxon>
        <taxon>Glossinidae</taxon>
        <taxon>Glossina</taxon>
    </lineage>
</organism>
<evidence type="ECO:0000313" key="3">
    <source>
        <dbReference type="Proteomes" id="UP000078200"/>
    </source>
</evidence>
<feature type="domain" description="Retrotransposon gag" evidence="1">
    <location>
        <begin position="16"/>
        <end position="99"/>
    </location>
</feature>
<protein>
    <submittedName>
        <fullName evidence="2">Retrotrans_gag domain-containing protein</fullName>
    </submittedName>
</protein>
<dbReference type="InterPro" id="IPR005162">
    <property type="entry name" value="Retrotrans_gag_dom"/>
</dbReference>
<dbReference type="AlphaFoldDB" id="A0A1A9UD02"/>
<accession>A0A1A9UD02</accession>
<evidence type="ECO:0000259" key="1">
    <source>
        <dbReference type="Pfam" id="PF03732"/>
    </source>
</evidence>
<proteinExistence type="predicted"/>
<name>A0A1A9UD02_GLOAU</name>
<sequence length="151" mass="18348">MAEAYSVDKDRLPATMVVMLRDRALTWYCSNNQRWTSWEKFRTDFTRFFLPPRHLDGLEDDVRRRTQRPRENFQDYVLALQYTMRHTLMSEGQQLERIYMKAQPEYLWYIRRLAHSDHHQPKPPPNKGQRPPNDVDIITLYRHTITKTTTH</sequence>